<organism evidence="10 11">
    <name type="scientific">Candidatus Propionivibrio dominans</name>
    <dbReference type="NCBI Taxonomy" id="2954373"/>
    <lineage>
        <taxon>Bacteria</taxon>
        <taxon>Pseudomonadati</taxon>
        <taxon>Pseudomonadota</taxon>
        <taxon>Betaproteobacteria</taxon>
        <taxon>Rhodocyclales</taxon>
        <taxon>Rhodocyclaceae</taxon>
        <taxon>Propionivibrio</taxon>
    </lineage>
</organism>
<dbReference type="PIRSF" id="PIRSF023956">
    <property type="entry name" value="Thiopurine_S-methyltransferase"/>
    <property type="match status" value="1"/>
</dbReference>
<dbReference type="EMBL" id="JADJNC010000018">
    <property type="protein sequence ID" value="MBK7423763.1"/>
    <property type="molecule type" value="Genomic_DNA"/>
</dbReference>
<dbReference type="SUPFAM" id="SSF53335">
    <property type="entry name" value="S-adenosyl-L-methionine-dependent methyltransferases"/>
    <property type="match status" value="1"/>
</dbReference>
<dbReference type="GO" id="GO:0008119">
    <property type="term" value="F:thiopurine S-methyltransferase activity"/>
    <property type="evidence" value="ECO:0007669"/>
    <property type="project" value="UniProtKB-UniRule"/>
</dbReference>
<comment type="catalytic activity">
    <reaction evidence="1 9">
        <text>S-adenosyl-L-methionine + a thiopurine = S-adenosyl-L-homocysteine + a thiopurine S-methylether.</text>
        <dbReference type="EC" id="2.1.1.67"/>
    </reaction>
</comment>
<evidence type="ECO:0000256" key="7">
    <source>
        <dbReference type="ARBA" id="ARBA00022679"/>
    </source>
</evidence>
<evidence type="ECO:0000256" key="4">
    <source>
        <dbReference type="ARBA" id="ARBA00011905"/>
    </source>
</evidence>
<dbReference type="InterPro" id="IPR022474">
    <property type="entry name" value="Thiopur_S-MeTfrase_Se/Te_detox"/>
</dbReference>
<dbReference type="GO" id="GO:0010038">
    <property type="term" value="P:response to metal ion"/>
    <property type="evidence" value="ECO:0007669"/>
    <property type="project" value="InterPro"/>
</dbReference>
<proteinExistence type="inferred from homology"/>
<dbReference type="NCBIfam" id="NF009732">
    <property type="entry name" value="PRK13255.1"/>
    <property type="match status" value="1"/>
</dbReference>
<keyword evidence="6 9" id="KW-0489">Methyltransferase</keyword>
<keyword evidence="7 9" id="KW-0808">Transferase</keyword>
<dbReference type="Pfam" id="PF05724">
    <property type="entry name" value="TPMT"/>
    <property type="match status" value="1"/>
</dbReference>
<dbReference type="AlphaFoldDB" id="A0A9D7FDA6"/>
<dbReference type="GO" id="GO:0005737">
    <property type="term" value="C:cytoplasm"/>
    <property type="evidence" value="ECO:0007669"/>
    <property type="project" value="UniProtKB-SubCell"/>
</dbReference>
<dbReference type="InterPro" id="IPR008854">
    <property type="entry name" value="TPMT"/>
</dbReference>
<evidence type="ECO:0000313" key="11">
    <source>
        <dbReference type="Proteomes" id="UP000886602"/>
    </source>
</evidence>
<dbReference type="PROSITE" id="PS51585">
    <property type="entry name" value="SAM_MT_TPMT"/>
    <property type="match status" value="1"/>
</dbReference>
<evidence type="ECO:0000256" key="2">
    <source>
        <dbReference type="ARBA" id="ARBA00004496"/>
    </source>
</evidence>
<dbReference type="PANTHER" id="PTHR10259:SF11">
    <property type="entry name" value="THIOPURINE S-METHYLTRANSFERASE"/>
    <property type="match status" value="1"/>
</dbReference>
<comment type="subcellular location">
    <subcellularLocation>
        <location evidence="2 9">Cytoplasm</location>
    </subcellularLocation>
</comment>
<dbReference type="PANTHER" id="PTHR10259">
    <property type="entry name" value="THIOPURINE S-METHYLTRANSFERASE"/>
    <property type="match status" value="1"/>
</dbReference>
<evidence type="ECO:0000256" key="6">
    <source>
        <dbReference type="ARBA" id="ARBA00022603"/>
    </source>
</evidence>
<dbReference type="NCBIfam" id="TIGR03840">
    <property type="entry name" value="TMPT_Se_Te"/>
    <property type="match status" value="1"/>
</dbReference>
<accession>A0A9D7FDA6</accession>
<dbReference type="FunFam" id="3.40.50.150:FF:000101">
    <property type="entry name" value="Thiopurine S-methyltransferase"/>
    <property type="match status" value="1"/>
</dbReference>
<evidence type="ECO:0000256" key="1">
    <source>
        <dbReference type="ARBA" id="ARBA00000903"/>
    </source>
</evidence>
<gene>
    <name evidence="9" type="primary">tpm</name>
    <name evidence="10" type="ORF">IPJ48_12030</name>
</gene>
<keyword evidence="5 9" id="KW-0963">Cytoplasm</keyword>
<evidence type="ECO:0000256" key="5">
    <source>
        <dbReference type="ARBA" id="ARBA00022490"/>
    </source>
</evidence>
<protein>
    <recommendedName>
        <fullName evidence="4 9">Thiopurine S-methyltransferase</fullName>
        <ecNumber evidence="4 9">2.1.1.67</ecNumber>
    </recommendedName>
    <alternativeName>
        <fullName evidence="9">Thiopurine methyltransferase</fullName>
    </alternativeName>
</protein>
<evidence type="ECO:0000256" key="3">
    <source>
        <dbReference type="ARBA" id="ARBA00008145"/>
    </source>
</evidence>
<dbReference type="InterPro" id="IPR025835">
    <property type="entry name" value="Thiopurine_S-MeTrfase"/>
</dbReference>
<sequence length="236" mass="26583">MTGRDNELWQQSWRDRETAFHQKTVNPHLVRFWSSLGLAASDRVFVPLCGKSLDLLWLAQQGHTVIGVELSPLAARAFFRENRIQASRRRVGEFTLWEHGRISIFCGDFFQLSAADLGDIAAVFDRASLTALPDEIRGDYLEHLRKILPAACKILLLTTEEPDAGETDGQPFAVADEITRLYAGAFDIKLSHVESLFEPDPDPSIRQPVRIEEKVYLLSPKNNFSSEPQLSVLPIP</sequence>
<feature type="binding site" evidence="9">
    <location>
        <position position="69"/>
    </location>
    <ligand>
        <name>S-adenosyl-L-methionine</name>
        <dbReference type="ChEBI" id="CHEBI:59789"/>
    </ligand>
</feature>
<dbReference type="InterPro" id="IPR029063">
    <property type="entry name" value="SAM-dependent_MTases_sf"/>
</dbReference>
<feature type="binding site" evidence="9">
    <location>
        <position position="126"/>
    </location>
    <ligand>
        <name>S-adenosyl-L-methionine</name>
        <dbReference type="ChEBI" id="CHEBI:59789"/>
    </ligand>
</feature>
<reference evidence="10" key="1">
    <citation type="submission" date="2020-10" db="EMBL/GenBank/DDBJ databases">
        <title>Connecting structure to function with the recovery of over 1000 high-quality activated sludge metagenome-assembled genomes encoding full-length rRNA genes using long-read sequencing.</title>
        <authorList>
            <person name="Singleton C.M."/>
            <person name="Petriglieri F."/>
            <person name="Kristensen J.M."/>
            <person name="Kirkegaard R.H."/>
            <person name="Michaelsen T.Y."/>
            <person name="Andersen M.H."/>
            <person name="Karst S.M."/>
            <person name="Dueholm M.S."/>
            <person name="Nielsen P.H."/>
            <person name="Albertsen M."/>
        </authorList>
    </citation>
    <scope>NUCLEOTIDE SEQUENCE</scope>
    <source>
        <strain evidence="10">EsbW_18-Q3-R4-48_MAXAC.044</strain>
    </source>
</reference>
<evidence type="ECO:0000256" key="9">
    <source>
        <dbReference type="HAMAP-Rule" id="MF_00812"/>
    </source>
</evidence>
<dbReference type="HAMAP" id="MF_00812">
    <property type="entry name" value="Thiopur_methtran"/>
    <property type="match status" value="1"/>
</dbReference>
<comment type="caution">
    <text evidence="10">The sequence shown here is derived from an EMBL/GenBank/DDBJ whole genome shotgun (WGS) entry which is preliminary data.</text>
</comment>
<keyword evidence="8 9" id="KW-0949">S-adenosyl-L-methionine</keyword>
<feature type="binding site" evidence="9">
    <location>
        <position position="13"/>
    </location>
    <ligand>
        <name>S-adenosyl-L-methionine</name>
        <dbReference type="ChEBI" id="CHEBI:59789"/>
    </ligand>
</feature>
<comment type="similarity">
    <text evidence="3 9">Belongs to the class I-like SAM-binding methyltransferase superfamily. TPMT family.</text>
</comment>
<evidence type="ECO:0000313" key="10">
    <source>
        <dbReference type="EMBL" id="MBK7423763.1"/>
    </source>
</evidence>
<dbReference type="Proteomes" id="UP000886602">
    <property type="component" value="Unassembled WGS sequence"/>
</dbReference>
<dbReference type="Gene3D" id="3.40.50.150">
    <property type="entry name" value="Vaccinia Virus protein VP39"/>
    <property type="match status" value="1"/>
</dbReference>
<dbReference type="GO" id="GO:0032259">
    <property type="term" value="P:methylation"/>
    <property type="evidence" value="ECO:0007669"/>
    <property type="project" value="UniProtKB-KW"/>
</dbReference>
<evidence type="ECO:0000256" key="8">
    <source>
        <dbReference type="ARBA" id="ARBA00022691"/>
    </source>
</evidence>
<dbReference type="EC" id="2.1.1.67" evidence="4 9"/>
<feature type="binding site" evidence="9">
    <location>
        <position position="48"/>
    </location>
    <ligand>
        <name>S-adenosyl-L-methionine</name>
        <dbReference type="ChEBI" id="CHEBI:59789"/>
    </ligand>
</feature>
<name>A0A9D7FDA6_9RHOO</name>